<protein>
    <recommendedName>
        <fullName evidence="3">CS domain-containing protein</fullName>
    </recommendedName>
</protein>
<dbReference type="AlphaFoldDB" id="A0AAD7ZBD6"/>
<dbReference type="InterPro" id="IPR008978">
    <property type="entry name" value="HSP20-like_chaperone"/>
</dbReference>
<organism evidence="4 5">
    <name type="scientific">Diploptera punctata</name>
    <name type="common">Pacific beetle cockroach</name>
    <dbReference type="NCBI Taxonomy" id="6984"/>
    <lineage>
        <taxon>Eukaryota</taxon>
        <taxon>Metazoa</taxon>
        <taxon>Ecdysozoa</taxon>
        <taxon>Arthropoda</taxon>
        <taxon>Hexapoda</taxon>
        <taxon>Insecta</taxon>
        <taxon>Pterygota</taxon>
        <taxon>Neoptera</taxon>
        <taxon>Polyneoptera</taxon>
        <taxon>Dictyoptera</taxon>
        <taxon>Blattodea</taxon>
        <taxon>Blaberoidea</taxon>
        <taxon>Blaberidae</taxon>
        <taxon>Diplopterinae</taxon>
        <taxon>Diploptera</taxon>
    </lineage>
</organism>
<dbReference type="Pfam" id="PF14050">
    <property type="entry name" value="Nudc_N"/>
    <property type="match status" value="1"/>
</dbReference>
<evidence type="ECO:0000259" key="3">
    <source>
        <dbReference type="PROSITE" id="PS51203"/>
    </source>
</evidence>
<name>A0AAD7ZBD6_DIPPU</name>
<reference evidence="4" key="1">
    <citation type="journal article" date="2023" name="IScience">
        <title>Live-bearing cockroach genome reveals convergent evolutionary mechanisms linked to viviparity in insects and beyond.</title>
        <authorList>
            <person name="Fouks B."/>
            <person name="Harrison M.C."/>
            <person name="Mikhailova A.A."/>
            <person name="Marchal E."/>
            <person name="English S."/>
            <person name="Carruthers M."/>
            <person name="Jennings E.C."/>
            <person name="Chiamaka E.L."/>
            <person name="Frigard R.A."/>
            <person name="Pippel M."/>
            <person name="Attardo G.M."/>
            <person name="Benoit J.B."/>
            <person name="Bornberg-Bauer E."/>
            <person name="Tobe S.S."/>
        </authorList>
    </citation>
    <scope>NUCLEOTIDE SEQUENCE</scope>
    <source>
        <strain evidence="4">Stay&amp;Tobe</strain>
    </source>
</reference>
<feature type="compositionally biased region" description="Basic and acidic residues" evidence="2">
    <location>
        <begin position="102"/>
        <end position="129"/>
    </location>
</feature>
<dbReference type="InterPro" id="IPR025934">
    <property type="entry name" value="NudC_N_dom"/>
</dbReference>
<dbReference type="Pfam" id="PF04969">
    <property type="entry name" value="CS"/>
    <property type="match status" value="1"/>
</dbReference>
<evidence type="ECO:0000313" key="4">
    <source>
        <dbReference type="EMBL" id="KAJ9577192.1"/>
    </source>
</evidence>
<dbReference type="InterPro" id="IPR007052">
    <property type="entry name" value="CS_dom"/>
</dbReference>
<dbReference type="PANTHER" id="PTHR12356:SF19">
    <property type="entry name" value="NUDC DOMAIN-CONTAINING PROTEIN 3"/>
    <property type="match status" value="1"/>
</dbReference>
<feature type="domain" description="CS" evidence="3">
    <location>
        <begin position="141"/>
        <end position="235"/>
    </location>
</feature>
<dbReference type="PANTHER" id="PTHR12356">
    <property type="entry name" value="NUCLEAR MOVEMENT PROTEIN NUDC"/>
    <property type="match status" value="1"/>
</dbReference>
<proteinExistence type="predicted"/>
<dbReference type="InterPro" id="IPR037898">
    <property type="entry name" value="NudC_fam"/>
</dbReference>
<reference evidence="4" key="2">
    <citation type="submission" date="2023-05" db="EMBL/GenBank/DDBJ databases">
        <authorList>
            <person name="Fouks B."/>
        </authorList>
    </citation>
    <scope>NUCLEOTIDE SEQUENCE</scope>
    <source>
        <strain evidence="4">Stay&amp;Tobe</strain>
        <tissue evidence="4">Testes</tissue>
    </source>
</reference>
<dbReference type="EMBL" id="JASPKZ010009371">
    <property type="protein sequence ID" value="KAJ9577192.1"/>
    <property type="molecule type" value="Genomic_DNA"/>
</dbReference>
<accession>A0AAD7ZBD6</accession>
<sequence>MALSKHDEIFFGVMKEKGHIVPFLDAVFGFLYRCTDFYCIQDDTSDKVGFPPGIAENCVLKVMRKWEKQARQDDDYYYKKRNNKLNNIPAAIEEVEVVSDDTDSKVSVENKTDDKSSDEISKKAEHTENHNPTPADSYNGAVLDNYRWSQTIKEIDIQVPVPSHITKARDVKVNVTATSISVSVKDGRAGEWNVLMEGDLSWKNNKQESLWNLEPGKHVQVYLEKVKEQWWDSLLVSEPKIDLSKIDASRPMEDLAQDEQMKIQELMWNQERKSQGLPTSDQLITEKILKEAWNKEGSPFLGTEYDPSLINFGNNCVDITETSVNPS</sequence>
<gene>
    <name evidence="4" type="ORF">L9F63_006249</name>
</gene>
<keyword evidence="5" id="KW-1185">Reference proteome</keyword>
<keyword evidence="1" id="KW-0597">Phosphoprotein</keyword>
<evidence type="ECO:0000256" key="2">
    <source>
        <dbReference type="SAM" id="MobiDB-lite"/>
    </source>
</evidence>
<dbReference type="GO" id="GO:0006457">
    <property type="term" value="P:protein folding"/>
    <property type="evidence" value="ECO:0007669"/>
    <property type="project" value="TreeGrafter"/>
</dbReference>
<dbReference type="SUPFAM" id="SSF49764">
    <property type="entry name" value="HSP20-like chaperones"/>
    <property type="match status" value="1"/>
</dbReference>
<evidence type="ECO:0000256" key="1">
    <source>
        <dbReference type="ARBA" id="ARBA00022553"/>
    </source>
</evidence>
<dbReference type="GO" id="GO:0005737">
    <property type="term" value="C:cytoplasm"/>
    <property type="evidence" value="ECO:0007669"/>
    <property type="project" value="TreeGrafter"/>
</dbReference>
<dbReference type="Gene3D" id="2.60.40.790">
    <property type="match status" value="1"/>
</dbReference>
<comment type="caution">
    <text evidence="4">The sequence shown here is derived from an EMBL/GenBank/DDBJ whole genome shotgun (WGS) entry which is preliminary data.</text>
</comment>
<dbReference type="Proteomes" id="UP001233999">
    <property type="component" value="Unassembled WGS sequence"/>
</dbReference>
<dbReference type="PROSITE" id="PS51203">
    <property type="entry name" value="CS"/>
    <property type="match status" value="1"/>
</dbReference>
<dbReference type="GO" id="GO:0051082">
    <property type="term" value="F:unfolded protein binding"/>
    <property type="evidence" value="ECO:0007669"/>
    <property type="project" value="TreeGrafter"/>
</dbReference>
<evidence type="ECO:0000313" key="5">
    <source>
        <dbReference type="Proteomes" id="UP001233999"/>
    </source>
</evidence>
<feature type="region of interest" description="Disordered" evidence="2">
    <location>
        <begin position="102"/>
        <end position="138"/>
    </location>
</feature>